<dbReference type="SUPFAM" id="SSF52540">
    <property type="entry name" value="P-loop containing nucleoside triphosphate hydrolases"/>
    <property type="match status" value="1"/>
</dbReference>
<evidence type="ECO:0000256" key="1">
    <source>
        <dbReference type="PROSITE-ProRule" id="PRU00339"/>
    </source>
</evidence>
<dbReference type="Pfam" id="PF13181">
    <property type="entry name" value="TPR_8"/>
    <property type="match status" value="1"/>
</dbReference>
<keyword evidence="5" id="KW-1185">Reference proteome</keyword>
<dbReference type="PROSITE" id="PS50005">
    <property type="entry name" value="TPR"/>
    <property type="match status" value="1"/>
</dbReference>
<gene>
    <name evidence="4" type="ORF">QP939_28495</name>
</gene>
<dbReference type="PANTHER" id="PTHR47691:SF3">
    <property type="entry name" value="HTH-TYPE TRANSCRIPTIONAL REGULATOR RV0890C-RELATED"/>
    <property type="match status" value="1"/>
</dbReference>
<dbReference type="InterPro" id="IPR027417">
    <property type="entry name" value="P-loop_NTPase"/>
</dbReference>
<feature type="coiled-coil region" evidence="2">
    <location>
        <begin position="516"/>
        <end position="543"/>
    </location>
</feature>
<name>A0ABY8XA86_9PSEU</name>
<accession>A0ABY8XA86</accession>
<dbReference type="RefSeq" id="WP_285449288.1">
    <property type="nucleotide sequence ID" value="NZ_CP127173.1"/>
</dbReference>
<dbReference type="SMART" id="SM00028">
    <property type="entry name" value="TPR"/>
    <property type="match status" value="4"/>
</dbReference>
<keyword evidence="1" id="KW-0802">TPR repeat</keyword>
<evidence type="ECO:0000313" key="5">
    <source>
        <dbReference type="Proteomes" id="UP001227101"/>
    </source>
</evidence>
<feature type="repeat" description="TPR" evidence="1">
    <location>
        <begin position="497"/>
        <end position="530"/>
    </location>
</feature>
<proteinExistence type="predicted"/>
<sequence length="762" mass="81728">MPVDGLDGARDVHWGVAYGSRISSMAELGAQRGLAGGGAGSAMSVPRQLPPTPAHFTSRAGELEALDGIADAGDEESGAAAQVAVVVGPGGVGKTALAVTWSVRNARRFPDGQLYADMRGFSPESAAAPQEALAAFLRALGVAPERVPVELAEQVTLFRTVTAGRRLLVVADNAASAAQVRPLVPASSGCMVVVTSRLRLDGLFSEGARFVELDPLPHAHAVELLTRAVGQPRVADQRQDVVELVRLCGRLPIALRVAGARLASRPRWSVARVVAELSDERSRLKRLSADGDTLVATTFDWSYQALPEHVARLYRLMSVCPGPDFGTEAVAAVGQSTLDQAVEAVQVLVDASLLEELELDRYRFHDLVRLHGRAQPDQERYEVLPRIGQWFLREMTRANMVVIPLRWRVSPVAEQLQGKPARFASGAAALQWLAGELPNVLAVLEDAVADHHDELAWQLCEALWELMLYRKLYPEWLRSHELGIVAAQRCGNRVAESRLRHQLGRAHLDLGQLEPAQEQTRRAVELAREANDVRNESAALQQLGMVSQARGDIDAAVALFAASLRLEQELGIDRGVALRHRRIGLALLQAGRDIDAARHLEAAAQLFTDIGDEKSEAQVALGLARIDARSGRPEVALRRLNQARRVLGGSGSAVYEADVLMALAEVAEGDRERETARGYLAEAVQLLREVGGAAFERARVALDAFDAADSGEGPQPSSGDQPQVGADRGELDVTAGENGDVAGVIAEQKLCGDGRGGEGEAG</sequence>
<dbReference type="PANTHER" id="PTHR47691">
    <property type="entry name" value="REGULATOR-RELATED"/>
    <property type="match status" value="1"/>
</dbReference>
<dbReference type="InterPro" id="IPR011990">
    <property type="entry name" value="TPR-like_helical_dom_sf"/>
</dbReference>
<dbReference type="InterPro" id="IPR019734">
    <property type="entry name" value="TPR_rpt"/>
</dbReference>
<reference evidence="4 5" key="1">
    <citation type="submission" date="2023-06" db="EMBL/GenBank/DDBJ databases">
        <authorList>
            <person name="Oyuntsetseg B."/>
            <person name="Kim S.B."/>
        </authorList>
    </citation>
    <scope>NUCLEOTIDE SEQUENCE [LARGE SCALE GENOMIC DNA]</scope>
    <source>
        <strain evidence="4 5">2-2</strain>
    </source>
</reference>
<keyword evidence="2" id="KW-0175">Coiled coil</keyword>
<protein>
    <recommendedName>
        <fullName evidence="6">NB-ARC domain-containing protein</fullName>
    </recommendedName>
</protein>
<feature type="region of interest" description="Disordered" evidence="3">
    <location>
        <begin position="707"/>
        <end position="740"/>
    </location>
</feature>
<evidence type="ECO:0000313" key="4">
    <source>
        <dbReference type="EMBL" id="WIV52886.1"/>
    </source>
</evidence>
<dbReference type="Proteomes" id="UP001227101">
    <property type="component" value="Chromosome"/>
</dbReference>
<evidence type="ECO:0008006" key="6">
    <source>
        <dbReference type="Google" id="ProtNLM"/>
    </source>
</evidence>
<dbReference type="SUPFAM" id="SSF48452">
    <property type="entry name" value="TPR-like"/>
    <property type="match status" value="1"/>
</dbReference>
<dbReference type="Gene3D" id="3.40.50.300">
    <property type="entry name" value="P-loop containing nucleotide triphosphate hydrolases"/>
    <property type="match status" value="1"/>
</dbReference>
<organism evidence="4 5">
    <name type="scientific">Amycolatopsis nalaikhensis</name>
    <dbReference type="NCBI Taxonomy" id="715472"/>
    <lineage>
        <taxon>Bacteria</taxon>
        <taxon>Bacillati</taxon>
        <taxon>Actinomycetota</taxon>
        <taxon>Actinomycetes</taxon>
        <taxon>Pseudonocardiales</taxon>
        <taxon>Pseudonocardiaceae</taxon>
        <taxon>Amycolatopsis</taxon>
    </lineage>
</organism>
<dbReference type="PRINTS" id="PR00364">
    <property type="entry name" value="DISEASERSIST"/>
</dbReference>
<evidence type="ECO:0000256" key="2">
    <source>
        <dbReference type="SAM" id="Coils"/>
    </source>
</evidence>
<evidence type="ECO:0000256" key="3">
    <source>
        <dbReference type="SAM" id="MobiDB-lite"/>
    </source>
</evidence>
<dbReference type="EMBL" id="CP127173">
    <property type="protein sequence ID" value="WIV52886.1"/>
    <property type="molecule type" value="Genomic_DNA"/>
</dbReference>
<dbReference type="Gene3D" id="1.25.40.10">
    <property type="entry name" value="Tetratricopeptide repeat domain"/>
    <property type="match status" value="1"/>
</dbReference>